<dbReference type="Proteomes" id="UP001189429">
    <property type="component" value="Unassembled WGS sequence"/>
</dbReference>
<reference evidence="2" key="1">
    <citation type="submission" date="2023-10" db="EMBL/GenBank/DDBJ databases">
        <authorList>
            <person name="Chen Y."/>
            <person name="Shah S."/>
            <person name="Dougan E. K."/>
            <person name="Thang M."/>
            <person name="Chan C."/>
        </authorList>
    </citation>
    <scope>NUCLEOTIDE SEQUENCE [LARGE SCALE GENOMIC DNA]</scope>
</reference>
<protein>
    <recommendedName>
        <fullName evidence="4">PDZ domain-containing protein</fullName>
    </recommendedName>
</protein>
<organism evidence="2 3">
    <name type="scientific">Prorocentrum cordatum</name>
    <dbReference type="NCBI Taxonomy" id="2364126"/>
    <lineage>
        <taxon>Eukaryota</taxon>
        <taxon>Sar</taxon>
        <taxon>Alveolata</taxon>
        <taxon>Dinophyceae</taxon>
        <taxon>Prorocentrales</taxon>
        <taxon>Prorocentraceae</taxon>
        <taxon>Prorocentrum</taxon>
    </lineage>
</organism>
<evidence type="ECO:0000256" key="1">
    <source>
        <dbReference type="SAM" id="MobiDB-lite"/>
    </source>
</evidence>
<accession>A0ABN9SCV6</accession>
<feature type="non-terminal residue" evidence="2">
    <location>
        <position position="1"/>
    </location>
</feature>
<evidence type="ECO:0000313" key="2">
    <source>
        <dbReference type="EMBL" id="CAK0829842.1"/>
    </source>
</evidence>
<keyword evidence="3" id="KW-1185">Reference proteome</keyword>
<evidence type="ECO:0008006" key="4">
    <source>
        <dbReference type="Google" id="ProtNLM"/>
    </source>
</evidence>
<feature type="compositionally biased region" description="Acidic residues" evidence="1">
    <location>
        <begin position="237"/>
        <end position="254"/>
    </location>
</feature>
<feature type="region of interest" description="Disordered" evidence="1">
    <location>
        <begin position="187"/>
        <end position="254"/>
    </location>
</feature>
<evidence type="ECO:0000313" key="3">
    <source>
        <dbReference type="Proteomes" id="UP001189429"/>
    </source>
</evidence>
<proteinExistence type="predicted"/>
<gene>
    <name evidence="2" type="ORF">PCOR1329_LOCUS28655</name>
</gene>
<name>A0ABN9SCV6_9DINO</name>
<dbReference type="EMBL" id="CAUYUJ010010614">
    <property type="protein sequence ID" value="CAK0829842.1"/>
    <property type="molecule type" value="Genomic_DNA"/>
</dbReference>
<comment type="caution">
    <text evidence="2">The sequence shown here is derived from an EMBL/GenBank/DDBJ whole genome shotgun (WGS) entry which is preliminary data.</text>
</comment>
<sequence length="278" mass="30125">AILAQARAYTYYFAYATTSRLGAPALEASCNVAPPACSPARRAARARAGPLRPTLGRRARRRIHAAGSGGVGGRQQADGLGLGLDPLDGGEWEEVLDATYEKKFSIEVNMTAAREGMPLGAELGCRSDHDPLVVLKMRDVGLVREWNWAHPDTAVQVGDEFVKVGDMKWNRQNDIFMDYLKEKLRSAREQGTTNPLQLGFRRPWKSAPSSEGATREATADVPPQSLLRADAQIATTSEEEGEEEGDGADTTSEEEELLDGMQLFGFLTQAPAPSQPAP</sequence>